<accession>A0A0W8FNN4</accession>
<protein>
    <recommendedName>
        <fullName evidence="2">Nitrogen regulatory protein p-ii</fullName>
    </recommendedName>
</protein>
<evidence type="ECO:0000313" key="1">
    <source>
        <dbReference type="EMBL" id="KUG22496.1"/>
    </source>
</evidence>
<dbReference type="NCBIfam" id="NF045581">
    <property type="entry name" value="PG0541_fam"/>
    <property type="match status" value="1"/>
</dbReference>
<reference evidence="1" key="1">
    <citation type="journal article" date="2015" name="Proc. Natl. Acad. Sci. U.S.A.">
        <title>Networks of energetic and metabolic interactions define dynamics in microbial communities.</title>
        <authorList>
            <person name="Embree M."/>
            <person name="Liu J.K."/>
            <person name="Al-Bassam M.M."/>
            <person name="Zengler K."/>
        </authorList>
    </citation>
    <scope>NUCLEOTIDE SEQUENCE</scope>
</reference>
<dbReference type="AlphaFoldDB" id="A0A0W8FNN4"/>
<dbReference type="InterPro" id="IPR011322">
    <property type="entry name" value="N-reg_PII-like_a/b"/>
</dbReference>
<dbReference type="SUPFAM" id="SSF54913">
    <property type="entry name" value="GlnB-like"/>
    <property type="match status" value="1"/>
</dbReference>
<evidence type="ECO:0008006" key="2">
    <source>
        <dbReference type="Google" id="ProtNLM"/>
    </source>
</evidence>
<sequence>MKMFYVIYAEETDDAIIVAFKEAGFKAYTKMCGLMGEGEETEPKLGTHYWPGNNNALLMAVSDEKIKPLCELVRKLKGEHPRAGLRAFTLPLEEECV</sequence>
<proteinExistence type="predicted"/>
<name>A0A0W8FNN4_9ZZZZ</name>
<gene>
    <name evidence="1" type="ORF">ASZ90_007719</name>
</gene>
<dbReference type="InterPro" id="IPR015867">
    <property type="entry name" value="N-reg_PII/ATP_PRibTrfase_C"/>
</dbReference>
<organism evidence="1">
    <name type="scientific">hydrocarbon metagenome</name>
    <dbReference type="NCBI Taxonomy" id="938273"/>
    <lineage>
        <taxon>unclassified sequences</taxon>
        <taxon>metagenomes</taxon>
        <taxon>ecological metagenomes</taxon>
    </lineage>
</organism>
<comment type="caution">
    <text evidence="1">The sequence shown here is derived from an EMBL/GenBank/DDBJ whole genome shotgun (WGS) entry which is preliminary data.</text>
</comment>
<dbReference type="EMBL" id="LNQE01000962">
    <property type="protein sequence ID" value="KUG22496.1"/>
    <property type="molecule type" value="Genomic_DNA"/>
</dbReference>
<dbReference type="Gene3D" id="3.30.70.120">
    <property type="match status" value="1"/>
</dbReference>